<dbReference type="Pfam" id="PF01683">
    <property type="entry name" value="EB"/>
    <property type="match status" value="1"/>
</dbReference>
<protein>
    <recommendedName>
        <fullName evidence="1">EB domain-containing protein</fullName>
    </recommendedName>
</protein>
<dbReference type="EMBL" id="JAIWYP010000008">
    <property type="protein sequence ID" value="KAH3787509.1"/>
    <property type="molecule type" value="Genomic_DNA"/>
</dbReference>
<dbReference type="AlphaFoldDB" id="A0A9D4EV84"/>
<sequence>MFLAEVTNGEICTLNEACATTGAKCVNGSCHCDANTEFIQGNACTASTLA</sequence>
<dbReference type="InterPro" id="IPR006149">
    <property type="entry name" value="EB_dom"/>
</dbReference>
<evidence type="ECO:0000313" key="3">
    <source>
        <dbReference type="Proteomes" id="UP000828390"/>
    </source>
</evidence>
<feature type="domain" description="EB" evidence="1">
    <location>
        <begin position="5"/>
        <end position="41"/>
    </location>
</feature>
<gene>
    <name evidence="2" type="ORF">DPMN_165633</name>
</gene>
<dbReference type="Proteomes" id="UP000828390">
    <property type="component" value="Unassembled WGS sequence"/>
</dbReference>
<reference evidence="2" key="2">
    <citation type="submission" date="2020-11" db="EMBL/GenBank/DDBJ databases">
        <authorList>
            <person name="McCartney M.A."/>
            <person name="Auch B."/>
            <person name="Kono T."/>
            <person name="Mallez S."/>
            <person name="Becker A."/>
            <person name="Gohl D.M."/>
            <person name="Silverstein K.A.T."/>
            <person name="Koren S."/>
            <person name="Bechman K.B."/>
            <person name="Herman A."/>
            <person name="Abrahante J.E."/>
            <person name="Garbe J."/>
        </authorList>
    </citation>
    <scope>NUCLEOTIDE SEQUENCE</scope>
    <source>
        <strain evidence="2">Duluth1</strain>
        <tissue evidence="2">Whole animal</tissue>
    </source>
</reference>
<comment type="caution">
    <text evidence="2">The sequence shown here is derived from an EMBL/GenBank/DDBJ whole genome shotgun (WGS) entry which is preliminary data.</text>
</comment>
<reference evidence="2" key="1">
    <citation type="journal article" date="2019" name="bioRxiv">
        <title>The Genome of the Zebra Mussel, Dreissena polymorpha: A Resource for Invasive Species Research.</title>
        <authorList>
            <person name="McCartney M.A."/>
            <person name="Auch B."/>
            <person name="Kono T."/>
            <person name="Mallez S."/>
            <person name="Zhang Y."/>
            <person name="Obille A."/>
            <person name="Becker A."/>
            <person name="Abrahante J.E."/>
            <person name="Garbe J."/>
            <person name="Badalamenti J.P."/>
            <person name="Herman A."/>
            <person name="Mangelson H."/>
            <person name="Liachko I."/>
            <person name="Sullivan S."/>
            <person name="Sone E.D."/>
            <person name="Koren S."/>
            <person name="Silverstein K.A.T."/>
            <person name="Beckman K.B."/>
            <person name="Gohl D.M."/>
        </authorList>
    </citation>
    <scope>NUCLEOTIDE SEQUENCE</scope>
    <source>
        <strain evidence="2">Duluth1</strain>
        <tissue evidence="2">Whole animal</tissue>
    </source>
</reference>
<evidence type="ECO:0000313" key="2">
    <source>
        <dbReference type="EMBL" id="KAH3787509.1"/>
    </source>
</evidence>
<organism evidence="2 3">
    <name type="scientific">Dreissena polymorpha</name>
    <name type="common">Zebra mussel</name>
    <name type="synonym">Mytilus polymorpha</name>
    <dbReference type="NCBI Taxonomy" id="45954"/>
    <lineage>
        <taxon>Eukaryota</taxon>
        <taxon>Metazoa</taxon>
        <taxon>Spiralia</taxon>
        <taxon>Lophotrochozoa</taxon>
        <taxon>Mollusca</taxon>
        <taxon>Bivalvia</taxon>
        <taxon>Autobranchia</taxon>
        <taxon>Heteroconchia</taxon>
        <taxon>Euheterodonta</taxon>
        <taxon>Imparidentia</taxon>
        <taxon>Neoheterodontei</taxon>
        <taxon>Myida</taxon>
        <taxon>Dreissenoidea</taxon>
        <taxon>Dreissenidae</taxon>
        <taxon>Dreissena</taxon>
    </lineage>
</organism>
<evidence type="ECO:0000259" key="1">
    <source>
        <dbReference type="Pfam" id="PF01683"/>
    </source>
</evidence>
<proteinExistence type="predicted"/>
<accession>A0A9D4EV84</accession>
<keyword evidence="3" id="KW-1185">Reference proteome</keyword>
<name>A0A9D4EV84_DREPO</name>